<dbReference type="InterPro" id="IPR015422">
    <property type="entry name" value="PyrdxlP-dep_Trfase_small"/>
</dbReference>
<dbReference type="GO" id="GO:0030170">
    <property type="term" value="F:pyridoxal phosphate binding"/>
    <property type="evidence" value="ECO:0007669"/>
    <property type="project" value="InterPro"/>
</dbReference>
<evidence type="ECO:0000256" key="4">
    <source>
        <dbReference type="ARBA" id="ARBA00022898"/>
    </source>
</evidence>
<dbReference type="PANTHER" id="PTHR42790">
    <property type="entry name" value="AMINOTRANSFERASE"/>
    <property type="match status" value="1"/>
</dbReference>
<sequence>MDYKINENLCQAKLSIIRRITDLAQAEKKPGDRVVLFSSGQPADEAIPLEMVKEYTARVIDKYGCEVLQYGGHKGYAALIPEIRRFLNKDGIVASREDDFVITYGSSEAIFAVGSAFIRPGDRVIVEDPTYLNATNSFRYCGAVLVPVKTDPDGVNLEALEEAMKGGAAFFYTIPNFGNPSSITMSLEKRKAVHKLAVKYQIPILEDNPYGYLRFSGNEYIPPIKSFDREGIVLYMGTFSKIVAPGMRCGFLCANKELIPRFVVFKGVSSSGNINWSQYIITEFLKNVDMNEHISRISAIYEKKALAMYNKMKECFHPAVQYTMPQGGMFIWAKLPDGVSATDFCLEAAKRLKIAVVPGNDFFIGSPEDCSFIRLNFSKPSVEDIEYGIEKLGELTFRYCS</sequence>
<evidence type="ECO:0000256" key="2">
    <source>
        <dbReference type="ARBA" id="ARBA00022576"/>
    </source>
</evidence>
<evidence type="ECO:0000256" key="1">
    <source>
        <dbReference type="ARBA" id="ARBA00001933"/>
    </source>
</evidence>
<evidence type="ECO:0000313" key="7">
    <source>
        <dbReference type="Proteomes" id="UP000824007"/>
    </source>
</evidence>
<dbReference type="InterPro" id="IPR004839">
    <property type="entry name" value="Aminotransferase_I/II_large"/>
</dbReference>
<evidence type="ECO:0000256" key="3">
    <source>
        <dbReference type="ARBA" id="ARBA00022679"/>
    </source>
</evidence>
<dbReference type="AlphaFoldDB" id="A0A9D1YRV2"/>
<dbReference type="GO" id="GO:1901605">
    <property type="term" value="P:alpha-amino acid metabolic process"/>
    <property type="evidence" value="ECO:0007669"/>
    <property type="project" value="TreeGrafter"/>
</dbReference>
<dbReference type="InterPro" id="IPR015421">
    <property type="entry name" value="PyrdxlP-dep_Trfase_major"/>
</dbReference>
<comment type="cofactor">
    <cofactor evidence="1">
        <name>pyridoxal 5'-phosphate</name>
        <dbReference type="ChEBI" id="CHEBI:597326"/>
    </cofactor>
</comment>
<dbReference type="PANTHER" id="PTHR42790:SF19">
    <property type="entry name" value="KYNURENINE_ALPHA-AMINOADIPATE AMINOTRANSFERASE, MITOCHONDRIAL"/>
    <property type="match status" value="1"/>
</dbReference>
<dbReference type="Gene3D" id="3.40.640.10">
    <property type="entry name" value="Type I PLP-dependent aspartate aminotransferase-like (Major domain)"/>
    <property type="match status" value="1"/>
</dbReference>
<reference evidence="6" key="1">
    <citation type="journal article" date="2021" name="PeerJ">
        <title>Extensive microbial diversity within the chicken gut microbiome revealed by metagenomics and culture.</title>
        <authorList>
            <person name="Gilroy R."/>
            <person name="Ravi A."/>
            <person name="Getino M."/>
            <person name="Pursley I."/>
            <person name="Horton D.L."/>
            <person name="Alikhan N.F."/>
            <person name="Baker D."/>
            <person name="Gharbi K."/>
            <person name="Hall N."/>
            <person name="Watson M."/>
            <person name="Adriaenssens E.M."/>
            <person name="Foster-Nyarko E."/>
            <person name="Jarju S."/>
            <person name="Secka A."/>
            <person name="Antonio M."/>
            <person name="Oren A."/>
            <person name="Chaudhuri R.R."/>
            <person name="La Ragione R."/>
            <person name="Hildebrand F."/>
            <person name="Pallen M.J."/>
        </authorList>
    </citation>
    <scope>NUCLEOTIDE SEQUENCE</scope>
    <source>
        <strain evidence="6">ChiSxjej3B15-24422</strain>
    </source>
</reference>
<gene>
    <name evidence="6" type="ORF">H9831_11400</name>
</gene>
<comment type="caution">
    <text evidence="6">The sequence shown here is derived from an EMBL/GenBank/DDBJ whole genome shotgun (WGS) entry which is preliminary data.</text>
</comment>
<proteinExistence type="predicted"/>
<evidence type="ECO:0000313" key="6">
    <source>
        <dbReference type="EMBL" id="HIY61263.1"/>
    </source>
</evidence>
<reference evidence="6" key="2">
    <citation type="submission" date="2021-04" db="EMBL/GenBank/DDBJ databases">
        <authorList>
            <person name="Gilroy R."/>
        </authorList>
    </citation>
    <scope>NUCLEOTIDE SEQUENCE</scope>
    <source>
        <strain evidence="6">ChiSxjej3B15-24422</strain>
    </source>
</reference>
<accession>A0A9D1YRV2</accession>
<dbReference type="InterPro" id="IPR050859">
    <property type="entry name" value="Class-I_PLP-dep_aminotransf"/>
</dbReference>
<keyword evidence="4" id="KW-0663">Pyridoxal phosphate</keyword>
<dbReference type="SUPFAM" id="SSF53383">
    <property type="entry name" value="PLP-dependent transferases"/>
    <property type="match status" value="1"/>
</dbReference>
<dbReference type="Gene3D" id="3.90.1150.10">
    <property type="entry name" value="Aspartate Aminotransferase, domain 1"/>
    <property type="match status" value="1"/>
</dbReference>
<name>A0A9D1YRV2_9FIRM</name>
<dbReference type="InterPro" id="IPR015424">
    <property type="entry name" value="PyrdxlP-dep_Trfase"/>
</dbReference>
<evidence type="ECO:0000259" key="5">
    <source>
        <dbReference type="Pfam" id="PF00155"/>
    </source>
</evidence>
<dbReference type="CDD" id="cd00609">
    <property type="entry name" value="AAT_like"/>
    <property type="match status" value="1"/>
</dbReference>
<protein>
    <submittedName>
        <fullName evidence="6">PLP-dependent aminotransferase family protein</fullName>
    </submittedName>
</protein>
<dbReference type="Pfam" id="PF00155">
    <property type="entry name" value="Aminotran_1_2"/>
    <property type="match status" value="1"/>
</dbReference>
<feature type="domain" description="Aminotransferase class I/classII large" evidence="5">
    <location>
        <begin position="34"/>
        <end position="392"/>
    </location>
</feature>
<dbReference type="Proteomes" id="UP000824007">
    <property type="component" value="Unassembled WGS sequence"/>
</dbReference>
<keyword evidence="3" id="KW-0808">Transferase</keyword>
<keyword evidence="2 6" id="KW-0032">Aminotransferase</keyword>
<dbReference type="GO" id="GO:0008483">
    <property type="term" value="F:transaminase activity"/>
    <property type="evidence" value="ECO:0007669"/>
    <property type="project" value="UniProtKB-KW"/>
</dbReference>
<dbReference type="EMBL" id="DXDD01000141">
    <property type="protein sequence ID" value="HIY61263.1"/>
    <property type="molecule type" value="Genomic_DNA"/>
</dbReference>
<organism evidence="6 7">
    <name type="scientific">Candidatus Eisenbergiella pullistercoris</name>
    <dbReference type="NCBI Taxonomy" id="2838555"/>
    <lineage>
        <taxon>Bacteria</taxon>
        <taxon>Bacillati</taxon>
        <taxon>Bacillota</taxon>
        <taxon>Clostridia</taxon>
        <taxon>Lachnospirales</taxon>
        <taxon>Lachnospiraceae</taxon>
        <taxon>Eisenbergiella</taxon>
    </lineage>
</organism>